<protein>
    <submittedName>
        <fullName evidence="1">Carbamoyl phosphate synthase-like protein</fullName>
    </submittedName>
</protein>
<reference evidence="1 2" key="1">
    <citation type="submission" date="2015-09" db="EMBL/GenBank/DDBJ databases">
        <title>A metagenomics-based metabolic model of nitrate-dependent anaerobic oxidation of methane by Methanoperedens-like archaea.</title>
        <authorList>
            <person name="Arshad A."/>
            <person name="Speth D.R."/>
            <person name="De Graaf R.M."/>
            <person name="Op Den Camp H.J."/>
            <person name="Jetten M.S."/>
            <person name="Welte C.U."/>
        </authorList>
    </citation>
    <scope>NUCLEOTIDE SEQUENCE [LARGE SCALE GENOMIC DNA]</scope>
</reference>
<evidence type="ECO:0000313" key="2">
    <source>
        <dbReference type="Proteomes" id="UP000050360"/>
    </source>
</evidence>
<gene>
    <name evidence="1" type="ORF">MPEBLZ_01025</name>
</gene>
<evidence type="ECO:0000313" key="1">
    <source>
        <dbReference type="EMBL" id="KPQ44392.1"/>
    </source>
</evidence>
<proteinExistence type="predicted"/>
<organism evidence="1 2">
    <name type="scientific">Candidatus Methanoperedens nitratireducens</name>
    <dbReference type="NCBI Taxonomy" id="1392998"/>
    <lineage>
        <taxon>Archaea</taxon>
        <taxon>Methanobacteriati</taxon>
        <taxon>Methanobacteriota</taxon>
        <taxon>Stenosarchaea group</taxon>
        <taxon>Methanomicrobia</taxon>
        <taxon>Methanosarcinales</taxon>
        <taxon>ANME-2 cluster</taxon>
        <taxon>Candidatus Methanoperedentaceae</taxon>
        <taxon>Candidatus Methanoperedens</taxon>
    </lineage>
</organism>
<comment type="caution">
    <text evidence="1">The sequence shown here is derived from an EMBL/GenBank/DDBJ whole genome shotgun (WGS) entry which is preliminary data.</text>
</comment>
<dbReference type="EMBL" id="LKCM01000095">
    <property type="protein sequence ID" value="KPQ44392.1"/>
    <property type="molecule type" value="Genomic_DNA"/>
</dbReference>
<dbReference type="SUPFAM" id="SSF56059">
    <property type="entry name" value="Glutathione synthetase ATP-binding domain-like"/>
    <property type="match status" value="1"/>
</dbReference>
<name>A0A0P8CBZ0_9EURY</name>
<dbReference type="Gene3D" id="3.30.470.20">
    <property type="entry name" value="ATP-grasp fold, B domain"/>
    <property type="match status" value="1"/>
</dbReference>
<dbReference type="Proteomes" id="UP000050360">
    <property type="component" value="Unassembled WGS sequence"/>
</dbReference>
<sequence length="352" mass="41178">MRTALIFSGYNQRAVIALCRYFKSIDQQFVIVSSGVEDLIYLTDYKNNVILERTDKTLTRELFFKISSLYGDELVYCPTSEFLNMFVLENVDSFQKRGIASGMPPKEPYEKITSKWSSQELFKDLDYIKIIETVELDKAQVPCVIKPYKNVILNRVLYPFICYSQDFLKEVKEKINRNEYFGQRFICGQSYYFCAYLSRNGSFEGYWQENILQQPDGKSIVLAKACNNPGLNEDALMNIIYKAGYFGPLMIEFILEHDNFYYIEINPRFWGPLQLANDVNPQILDAYLEEWFGRSVTSIKTNASGYYAWNHGAQCQNLKKYPAINKLRNVKRLLFENDVYSKRDTINLSQKY</sequence>
<dbReference type="AlphaFoldDB" id="A0A0P8CBZ0"/>
<accession>A0A0P8CBZ0</accession>